<dbReference type="EC" id="2.7.7.76" evidence="3"/>
<gene>
    <name evidence="3" type="ORF">FHS75_002526</name>
</gene>
<dbReference type="Proteomes" id="UP000522081">
    <property type="component" value="Unassembled WGS sequence"/>
</dbReference>
<dbReference type="Gene3D" id="3.90.550.10">
    <property type="entry name" value="Spore Coat Polysaccharide Biosynthesis Protein SpsA, Chain A"/>
    <property type="match status" value="1"/>
</dbReference>
<name>A0A7Y9XX34_9SPHN</name>
<dbReference type="InterPro" id="IPR025877">
    <property type="entry name" value="MobA-like_NTP_Trfase"/>
</dbReference>
<dbReference type="Pfam" id="PF12804">
    <property type="entry name" value="NTP_transf_3"/>
    <property type="match status" value="1"/>
</dbReference>
<dbReference type="SUPFAM" id="SSF53448">
    <property type="entry name" value="Nucleotide-diphospho-sugar transferases"/>
    <property type="match status" value="1"/>
</dbReference>
<dbReference type="PANTHER" id="PTHR43777">
    <property type="entry name" value="MOLYBDENUM COFACTOR CYTIDYLYLTRANSFERASE"/>
    <property type="match status" value="1"/>
</dbReference>
<dbReference type="AlphaFoldDB" id="A0A7Y9XX34"/>
<dbReference type="RefSeq" id="WP_179408027.1">
    <property type="nucleotide sequence ID" value="NZ_BMGF01000004.1"/>
</dbReference>
<keyword evidence="4" id="KW-1185">Reference proteome</keyword>
<protein>
    <submittedName>
        <fullName evidence="3">Molybdenum cofactor cytidylyltransferase</fullName>
        <ecNumber evidence="3">2.7.7.76</ecNumber>
    </submittedName>
</protein>
<keyword evidence="3" id="KW-0548">Nucleotidyltransferase</keyword>
<dbReference type="InterPro" id="IPR029044">
    <property type="entry name" value="Nucleotide-diphossugar_trans"/>
</dbReference>
<reference evidence="3 4" key="1">
    <citation type="submission" date="2020-07" db="EMBL/GenBank/DDBJ databases">
        <title>Genomic Encyclopedia of Type Strains, Phase IV (KMG-IV): sequencing the most valuable type-strain genomes for metagenomic binning, comparative biology and taxonomic classification.</title>
        <authorList>
            <person name="Goeker M."/>
        </authorList>
    </citation>
    <scope>NUCLEOTIDE SEQUENCE [LARGE SCALE GENOMIC DNA]</scope>
    <source>
        <strain evidence="3 4">DSM 29043</strain>
    </source>
</reference>
<evidence type="ECO:0000313" key="3">
    <source>
        <dbReference type="EMBL" id="NYH96194.1"/>
    </source>
</evidence>
<evidence type="ECO:0000259" key="2">
    <source>
        <dbReference type="Pfam" id="PF12804"/>
    </source>
</evidence>
<dbReference type="GO" id="GO:0061602">
    <property type="term" value="F:molybdenum cofactor cytidylyltransferase activity"/>
    <property type="evidence" value="ECO:0007669"/>
    <property type="project" value="UniProtKB-EC"/>
</dbReference>
<sequence length="194" mass="20286">MTLAALVLAAGAGTRFGGDKLSAPFLGKPLLRHAIRAARDAPVSFVVVVHSPSLSPGAWQGDPPVHPLKVASTALSESLKAGAAAAGEVEGLFVYLGDMPFVPGDIGQALVASIGDAFAARPFFRGRPGHPVLLSRAACAAMTLLSGDEGAGRLLRGRETVELEWDDEGVCLDVDRPEDIATLEKRFRRGPDRP</sequence>
<keyword evidence="1" id="KW-0460">Magnesium</keyword>
<evidence type="ECO:0000313" key="4">
    <source>
        <dbReference type="Proteomes" id="UP000522081"/>
    </source>
</evidence>
<evidence type="ECO:0000256" key="1">
    <source>
        <dbReference type="ARBA" id="ARBA00022842"/>
    </source>
</evidence>
<dbReference type="EMBL" id="JACBZF010000004">
    <property type="protein sequence ID" value="NYH96194.1"/>
    <property type="molecule type" value="Genomic_DNA"/>
</dbReference>
<comment type="caution">
    <text evidence="3">The sequence shown here is derived from an EMBL/GenBank/DDBJ whole genome shotgun (WGS) entry which is preliminary data.</text>
</comment>
<accession>A0A7Y9XX34</accession>
<proteinExistence type="predicted"/>
<keyword evidence="3" id="KW-0808">Transferase</keyword>
<organism evidence="3 4">
    <name type="scientific">Novosphingobium marinum</name>
    <dbReference type="NCBI Taxonomy" id="1514948"/>
    <lineage>
        <taxon>Bacteria</taxon>
        <taxon>Pseudomonadati</taxon>
        <taxon>Pseudomonadota</taxon>
        <taxon>Alphaproteobacteria</taxon>
        <taxon>Sphingomonadales</taxon>
        <taxon>Sphingomonadaceae</taxon>
        <taxon>Novosphingobium</taxon>
    </lineage>
</organism>
<feature type="domain" description="MobA-like NTP transferase" evidence="2">
    <location>
        <begin position="5"/>
        <end position="158"/>
    </location>
</feature>
<dbReference type="PANTHER" id="PTHR43777:SF1">
    <property type="entry name" value="MOLYBDENUM COFACTOR CYTIDYLYLTRANSFERASE"/>
    <property type="match status" value="1"/>
</dbReference>